<feature type="active site" description="Proton donor" evidence="11">
    <location>
        <position position="358"/>
    </location>
</feature>
<evidence type="ECO:0000256" key="13">
    <source>
        <dbReference type="RuleBase" id="RU003983"/>
    </source>
</evidence>
<feature type="transmembrane region" description="Helical" evidence="14">
    <location>
        <begin position="6"/>
        <end position="24"/>
    </location>
</feature>
<dbReference type="InterPro" id="IPR027057">
    <property type="entry name" value="CAXX_Prtase_1"/>
</dbReference>
<keyword evidence="3 14" id="KW-0812">Transmembrane</keyword>
<evidence type="ECO:0000256" key="10">
    <source>
        <dbReference type="ARBA" id="ARBA00023136"/>
    </source>
</evidence>
<feature type="transmembrane region" description="Helical" evidence="14">
    <location>
        <begin position="98"/>
        <end position="124"/>
    </location>
</feature>
<evidence type="ECO:0000259" key="15">
    <source>
        <dbReference type="Pfam" id="PF01435"/>
    </source>
</evidence>
<feature type="transmembrane region" description="Helical" evidence="14">
    <location>
        <begin position="328"/>
        <end position="349"/>
    </location>
</feature>
<keyword evidence="4 12" id="KW-0479">Metal-binding</keyword>
<evidence type="ECO:0000256" key="2">
    <source>
        <dbReference type="ARBA" id="ARBA00022670"/>
    </source>
</evidence>
<feature type="binding site" evidence="12">
    <location>
        <position position="276"/>
    </location>
    <ligand>
        <name>Zn(2+)</name>
        <dbReference type="ChEBI" id="CHEBI:29105"/>
        <note>catalytic</note>
    </ligand>
</feature>
<keyword evidence="10 14" id="KW-0472">Membrane</keyword>
<comment type="caution">
    <text evidence="17">The sequence shown here is derived from an EMBL/GenBank/DDBJ whole genome shotgun (WGS) entry which is preliminary data.</text>
</comment>
<evidence type="ECO:0000256" key="3">
    <source>
        <dbReference type="ARBA" id="ARBA00022692"/>
    </source>
</evidence>
<evidence type="ECO:0000256" key="14">
    <source>
        <dbReference type="SAM" id="Phobius"/>
    </source>
</evidence>
<feature type="transmembrane region" description="Helical" evidence="14">
    <location>
        <begin position="145"/>
        <end position="168"/>
    </location>
</feature>
<evidence type="ECO:0000256" key="7">
    <source>
        <dbReference type="ARBA" id="ARBA00022833"/>
    </source>
</evidence>
<dbReference type="Gene3D" id="3.30.2010.10">
    <property type="entry name" value="Metalloproteases ('zincins'), catalytic domain"/>
    <property type="match status" value="1"/>
</dbReference>
<evidence type="ECO:0000259" key="16">
    <source>
        <dbReference type="Pfam" id="PF16491"/>
    </source>
</evidence>
<dbReference type="PANTHER" id="PTHR10120">
    <property type="entry name" value="CAAX PRENYL PROTEASE 1"/>
    <property type="match status" value="1"/>
</dbReference>
<evidence type="ECO:0000256" key="1">
    <source>
        <dbReference type="ARBA" id="ARBA00004477"/>
    </source>
</evidence>
<feature type="domain" description="Peptidase M48" evidence="15">
    <location>
        <begin position="206"/>
        <end position="409"/>
    </location>
</feature>
<gene>
    <name evidence="17" type="ORF">BXY64_3347</name>
</gene>
<dbReference type="GO" id="GO:0071586">
    <property type="term" value="P:CAAX-box protein processing"/>
    <property type="evidence" value="ECO:0007669"/>
    <property type="project" value="InterPro"/>
</dbReference>
<feature type="active site" evidence="11">
    <location>
        <position position="277"/>
    </location>
</feature>
<protein>
    <submittedName>
        <fullName evidence="17">STE24 endopeptidase</fullName>
    </submittedName>
</protein>
<accession>A0A419WSU7</accession>
<keyword evidence="5 13" id="KW-0378">Hydrolase</keyword>
<comment type="cofactor">
    <cofactor evidence="12 13">
        <name>Zn(2+)</name>
        <dbReference type="ChEBI" id="CHEBI:29105"/>
    </cofactor>
    <text evidence="12 13">Binds 1 zinc ion per subunit.</text>
</comment>
<dbReference type="GO" id="GO:0046872">
    <property type="term" value="F:metal ion binding"/>
    <property type="evidence" value="ECO:0007669"/>
    <property type="project" value="UniProtKB-KW"/>
</dbReference>
<evidence type="ECO:0000256" key="12">
    <source>
        <dbReference type="PIRSR" id="PIRSR627057-2"/>
    </source>
</evidence>
<dbReference type="InterPro" id="IPR001915">
    <property type="entry name" value="Peptidase_M48"/>
</dbReference>
<comment type="similarity">
    <text evidence="13">Belongs to the peptidase M48 family.</text>
</comment>
<keyword evidence="9 13" id="KW-0482">Metalloprotease</keyword>
<evidence type="ECO:0000256" key="8">
    <source>
        <dbReference type="ARBA" id="ARBA00022989"/>
    </source>
</evidence>
<keyword evidence="2 13" id="KW-0645">Protease</keyword>
<evidence type="ECO:0000256" key="4">
    <source>
        <dbReference type="ARBA" id="ARBA00022723"/>
    </source>
</evidence>
<feature type="transmembrane region" description="Helical" evidence="14">
    <location>
        <begin position="174"/>
        <end position="193"/>
    </location>
</feature>
<dbReference type="Pfam" id="PF16491">
    <property type="entry name" value="Peptidase_M48_N"/>
    <property type="match status" value="1"/>
</dbReference>
<evidence type="ECO:0000256" key="6">
    <source>
        <dbReference type="ARBA" id="ARBA00022824"/>
    </source>
</evidence>
<dbReference type="Pfam" id="PF01435">
    <property type="entry name" value="Peptidase_M48"/>
    <property type="match status" value="1"/>
</dbReference>
<keyword evidence="7 12" id="KW-0862">Zinc</keyword>
<dbReference type="EMBL" id="RAPQ01000011">
    <property type="protein sequence ID" value="RKD98488.1"/>
    <property type="molecule type" value="Genomic_DNA"/>
</dbReference>
<proteinExistence type="inferred from homology"/>
<dbReference type="OrthoDB" id="9781930at2"/>
<keyword evidence="6" id="KW-0256">Endoplasmic reticulum</keyword>
<feature type="transmembrane region" description="Helical" evidence="14">
    <location>
        <begin position="62"/>
        <end position="86"/>
    </location>
</feature>
<comment type="subcellular location">
    <subcellularLocation>
        <location evidence="1">Endoplasmic reticulum membrane</location>
        <topology evidence="1">Multi-pass membrane protein</topology>
    </subcellularLocation>
</comment>
<sequence>MTAATILYIILFILSFDFILERVLDILNLKKWTPTLPKILEGIYEKEKYLKSQEYQKEKYKLSFISSVISFATSFLMIALGGFAWVDELVREYTTNPIWLALLFFGVIMMASSIISLPFSYYSTFVIEEKYGFNRTTLKTFILDLIKGGILGMLIGGGLLALLIWIYLQTTNNFWWMAWAVLAVFMIFMTMFYSSLIVPLFNKQTPLEDGELKDEIQKFAHKTGFKLDNVFVMDGSKRSSKGNAYFSGLGAKKRIVLFDTLISELSTKEIVAVLAHEIGHYKKKHTRSGIILSLLQTGLMFYIFSLFIGNENLSSALGAEQHGFHLGLIAFGILYSPISTVLGLGMNLLSRANEYQADEYAKQNYDGQSLGDALIKLSVSTLSNLTPHKAYVFFYYSHPTLLQRLKSINFTKNKD</sequence>
<evidence type="ECO:0000313" key="17">
    <source>
        <dbReference type="EMBL" id="RKD98488.1"/>
    </source>
</evidence>
<evidence type="ECO:0000256" key="9">
    <source>
        <dbReference type="ARBA" id="ARBA00023049"/>
    </source>
</evidence>
<dbReference type="GO" id="GO:0004222">
    <property type="term" value="F:metalloendopeptidase activity"/>
    <property type="evidence" value="ECO:0007669"/>
    <property type="project" value="InterPro"/>
</dbReference>
<feature type="transmembrane region" description="Helical" evidence="14">
    <location>
        <begin position="290"/>
        <end position="308"/>
    </location>
</feature>
<feature type="domain" description="CAAX prenyl protease 1 N-terminal" evidence="16">
    <location>
        <begin position="28"/>
        <end position="203"/>
    </location>
</feature>
<dbReference type="RefSeq" id="WP_120241083.1">
    <property type="nucleotide sequence ID" value="NZ_RAPQ01000011.1"/>
</dbReference>
<keyword evidence="8 14" id="KW-1133">Transmembrane helix</keyword>
<dbReference type="AlphaFoldDB" id="A0A419WSU7"/>
<keyword evidence="18" id="KW-1185">Reference proteome</keyword>
<evidence type="ECO:0000256" key="11">
    <source>
        <dbReference type="PIRSR" id="PIRSR627057-1"/>
    </source>
</evidence>
<organism evidence="17 18">
    <name type="scientific">Marinifilum flexuosum</name>
    <dbReference type="NCBI Taxonomy" id="1117708"/>
    <lineage>
        <taxon>Bacteria</taxon>
        <taxon>Pseudomonadati</taxon>
        <taxon>Bacteroidota</taxon>
        <taxon>Bacteroidia</taxon>
        <taxon>Marinilabiliales</taxon>
        <taxon>Marinifilaceae</taxon>
    </lineage>
</organism>
<dbReference type="CDD" id="cd07343">
    <property type="entry name" value="M48A_Zmpste24p_like"/>
    <property type="match status" value="1"/>
</dbReference>
<dbReference type="FunFam" id="3.30.2010.10:FF:000002">
    <property type="entry name" value="CAAX prenyl protease"/>
    <property type="match status" value="1"/>
</dbReference>
<evidence type="ECO:0000256" key="5">
    <source>
        <dbReference type="ARBA" id="ARBA00022801"/>
    </source>
</evidence>
<name>A0A419WSU7_9BACT</name>
<feature type="binding site" evidence="12">
    <location>
        <position position="354"/>
    </location>
    <ligand>
        <name>Zn(2+)</name>
        <dbReference type="ChEBI" id="CHEBI:29105"/>
        <note>catalytic</note>
    </ligand>
</feature>
<evidence type="ECO:0000313" key="18">
    <source>
        <dbReference type="Proteomes" id="UP000284531"/>
    </source>
</evidence>
<reference evidence="17 18" key="1">
    <citation type="submission" date="2018-09" db="EMBL/GenBank/DDBJ databases">
        <title>Genomic Encyclopedia of Archaeal and Bacterial Type Strains, Phase II (KMG-II): from individual species to whole genera.</title>
        <authorList>
            <person name="Goeker M."/>
        </authorList>
    </citation>
    <scope>NUCLEOTIDE SEQUENCE [LARGE SCALE GENOMIC DNA]</scope>
    <source>
        <strain evidence="17 18">DSM 21950</strain>
    </source>
</reference>
<dbReference type="InterPro" id="IPR032456">
    <property type="entry name" value="Peptidase_M48_N"/>
</dbReference>
<dbReference type="Proteomes" id="UP000284531">
    <property type="component" value="Unassembled WGS sequence"/>
</dbReference>
<feature type="binding site" evidence="12">
    <location>
        <position position="280"/>
    </location>
    <ligand>
        <name>Zn(2+)</name>
        <dbReference type="ChEBI" id="CHEBI:29105"/>
        <note>catalytic</note>
    </ligand>
</feature>